<organism evidence="3 4">
    <name type="scientific">Wenjunlia vitaminophila</name>
    <name type="common">Streptomyces vitaminophilus</name>
    <dbReference type="NCBI Taxonomy" id="76728"/>
    <lineage>
        <taxon>Bacteria</taxon>
        <taxon>Bacillati</taxon>
        <taxon>Actinomycetota</taxon>
        <taxon>Actinomycetes</taxon>
        <taxon>Kitasatosporales</taxon>
        <taxon>Streptomycetaceae</taxon>
        <taxon>Wenjunlia</taxon>
    </lineage>
</organism>
<dbReference type="Proteomes" id="UP000050867">
    <property type="component" value="Unassembled WGS sequence"/>
</dbReference>
<dbReference type="SUPFAM" id="SSF47413">
    <property type="entry name" value="lambda repressor-like DNA-binding domains"/>
    <property type="match status" value="1"/>
</dbReference>
<dbReference type="AlphaFoldDB" id="A0A0T6LRT5"/>
<dbReference type="PROSITE" id="PS50943">
    <property type="entry name" value="HTH_CROC1"/>
    <property type="match status" value="1"/>
</dbReference>
<dbReference type="OrthoDB" id="3873593at2"/>
<feature type="region of interest" description="Disordered" evidence="1">
    <location>
        <begin position="24"/>
        <end position="51"/>
    </location>
</feature>
<dbReference type="GO" id="GO:0003677">
    <property type="term" value="F:DNA binding"/>
    <property type="evidence" value="ECO:0007669"/>
    <property type="project" value="InterPro"/>
</dbReference>
<dbReference type="EMBL" id="LLZU01000018">
    <property type="protein sequence ID" value="KRV48797.1"/>
    <property type="molecule type" value="Genomic_DNA"/>
</dbReference>
<comment type="caution">
    <text evidence="3">The sequence shown here is derived from an EMBL/GenBank/DDBJ whole genome shotgun (WGS) entry which is preliminary data.</text>
</comment>
<evidence type="ECO:0000313" key="3">
    <source>
        <dbReference type="EMBL" id="KRV48797.1"/>
    </source>
</evidence>
<accession>A0A0T6LRT5</accession>
<dbReference type="STRING" id="76728.AQ490_23285"/>
<dbReference type="Pfam" id="PF13560">
    <property type="entry name" value="HTH_31"/>
    <property type="match status" value="1"/>
</dbReference>
<reference evidence="3 4" key="1">
    <citation type="submission" date="2015-10" db="EMBL/GenBank/DDBJ databases">
        <title>Draft genome sequence of pyrrolomycin-producing Streptomyces vitaminophilus.</title>
        <authorList>
            <person name="Graham D.E."/>
            <person name="Mahan K.M."/>
            <person name="Klingeman D.M."/>
            <person name="Hettich R.L."/>
            <person name="Parry R.J."/>
        </authorList>
    </citation>
    <scope>NUCLEOTIDE SEQUENCE [LARGE SCALE GENOMIC DNA]</scope>
    <source>
        <strain evidence="3 4">ATCC 31673</strain>
    </source>
</reference>
<feature type="domain" description="HTH cro/C1-type" evidence="2">
    <location>
        <begin position="34"/>
        <end position="76"/>
    </location>
</feature>
<sequence length="137" mass="14249">MTTTPRTRQFAAYIREAARRAGYDIDSPRGGGKTAIAKTAGMSPSSVGRMLSGQAMPDPSYLEPLAGALGVPVLALFVQAGLISDHATRHPPAAPVTPIRNAGEQLGLKGSHLDLFEALVQVLTSAKPDPAPPADRP</sequence>
<evidence type="ECO:0000259" key="2">
    <source>
        <dbReference type="PROSITE" id="PS50943"/>
    </source>
</evidence>
<proteinExistence type="predicted"/>
<gene>
    <name evidence="3" type="ORF">AQ490_23285</name>
</gene>
<protein>
    <recommendedName>
        <fullName evidence="2">HTH cro/C1-type domain-containing protein</fullName>
    </recommendedName>
</protein>
<name>A0A0T6LRT5_WENVI</name>
<evidence type="ECO:0000313" key="4">
    <source>
        <dbReference type="Proteomes" id="UP000050867"/>
    </source>
</evidence>
<dbReference type="CDD" id="cd00093">
    <property type="entry name" value="HTH_XRE"/>
    <property type="match status" value="1"/>
</dbReference>
<dbReference type="Gene3D" id="1.10.260.40">
    <property type="entry name" value="lambda repressor-like DNA-binding domains"/>
    <property type="match status" value="1"/>
</dbReference>
<dbReference type="InterPro" id="IPR001387">
    <property type="entry name" value="Cro/C1-type_HTH"/>
</dbReference>
<dbReference type="RefSeq" id="WP_058032866.1">
    <property type="nucleotide sequence ID" value="NZ_LLZU01000018.1"/>
</dbReference>
<dbReference type="InterPro" id="IPR010982">
    <property type="entry name" value="Lambda_DNA-bd_dom_sf"/>
</dbReference>
<dbReference type="SMART" id="SM00530">
    <property type="entry name" value="HTH_XRE"/>
    <property type="match status" value="1"/>
</dbReference>
<evidence type="ECO:0000256" key="1">
    <source>
        <dbReference type="SAM" id="MobiDB-lite"/>
    </source>
</evidence>
<keyword evidence="4" id="KW-1185">Reference proteome</keyword>